<dbReference type="SUPFAM" id="SSF48452">
    <property type="entry name" value="TPR-like"/>
    <property type="match status" value="1"/>
</dbReference>
<sequence>MENKQGHISPDQQEQFEQFLLDQMSSKERTAFEEQLKSDKILKAQFIEFREIFGFIEEQSLRNKMEEFHGMVKNEPKGSVSIKPRLYYFQIAAGIAALVAVSAWFLFHQTPNEKLFDKYFTPDPGLPTVMGTSDNYTFYEAMVDYKQGNYDTAIAKWQGLHQLQTSNDTLNYFLGTAFLSNGKAASAILFLNNTVQNKQSVFRDDAAYYLALAYVKEGKTDQAINVLKSSKDERSKTLLQELTN</sequence>
<dbReference type="InterPro" id="IPR011990">
    <property type="entry name" value="TPR-like_helical_dom_sf"/>
</dbReference>
<keyword evidence="1" id="KW-0472">Membrane</keyword>
<evidence type="ECO:0000313" key="2">
    <source>
        <dbReference type="EMBL" id="RDY60162.1"/>
    </source>
</evidence>
<dbReference type="Pfam" id="PF12895">
    <property type="entry name" value="ANAPC3"/>
    <property type="match status" value="1"/>
</dbReference>
<comment type="caution">
    <text evidence="2">The sequence shown here is derived from an EMBL/GenBank/DDBJ whole genome shotgun (WGS) entry which is preliminary data.</text>
</comment>
<reference evidence="2 3" key="1">
    <citation type="submission" date="2018-08" db="EMBL/GenBank/DDBJ databases">
        <title>Muricauda nanhaiensis sp. nov., isolated from seawater of the South China Sea.</title>
        <authorList>
            <person name="Dang Y."/>
        </authorList>
    </citation>
    <scope>NUCLEOTIDE SEQUENCE [LARGE SCALE GENOMIC DNA]</scope>
    <source>
        <strain evidence="2 3">SM1704</strain>
    </source>
</reference>
<proteinExistence type="predicted"/>
<keyword evidence="1" id="KW-1133">Transmembrane helix</keyword>
<dbReference type="Proteomes" id="UP000261828">
    <property type="component" value="Unassembled WGS sequence"/>
</dbReference>
<evidence type="ECO:0000256" key="1">
    <source>
        <dbReference type="SAM" id="Phobius"/>
    </source>
</evidence>
<dbReference type="RefSeq" id="WP_116184771.1">
    <property type="nucleotide sequence ID" value="NZ_QTJX01000002.1"/>
</dbReference>
<organism evidence="2 3">
    <name type="scientific">Flagellimonas nanhaiensis</name>
    <dbReference type="NCBI Taxonomy" id="2292706"/>
    <lineage>
        <taxon>Bacteria</taxon>
        <taxon>Pseudomonadati</taxon>
        <taxon>Bacteroidota</taxon>
        <taxon>Flavobacteriia</taxon>
        <taxon>Flavobacteriales</taxon>
        <taxon>Flavobacteriaceae</taxon>
        <taxon>Flagellimonas</taxon>
    </lineage>
</organism>
<dbReference type="Gene3D" id="1.25.40.10">
    <property type="entry name" value="Tetratricopeptide repeat domain"/>
    <property type="match status" value="1"/>
</dbReference>
<gene>
    <name evidence="2" type="ORF">DX873_12595</name>
</gene>
<accession>A0A371JRL9</accession>
<feature type="transmembrane region" description="Helical" evidence="1">
    <location>
        <begin position="86"/>
        <end position="107"/>
    </location>
</feature>
<keyword evidence="1" id="KW-0812">Transmembrane</keyword>
<evidence type="ECO:0000313" key="3">
    <source>
        <dbReference type="Proteomes" id="UP000261828"/>
    </source>
</evidence>
<dbReference type="EMBL" id="QTJX01000002">
    <property type="protein sequence ID" value="RDY60162.1"/>
    <property type="molecule type" value="Genomic_DNA"/>
</dbReference>
<keyword evidence="3" id="KW-1185">Reference proteome</keyword>
<dbReference type="OrthoDB" id="1451921at2"/>
<name>A0A371JRL9_9FLAO</name>
<dbReference type="AlphaFoldDB" id="A0A371JRL9"/>
<protein>
    <submittedName>
        <fullName evidence="2">Uncharacterized protein</fullName>
    </submittedName>
</protein>